<feature type="region of interest" description="Disordered" evidence="1">
    <location>
        <begin position="1"/>
        <end position="60"/>
    </location>
</feature>
<dbReference type="Proteomes" id="UP000272474">
    <property type="component" value="Unassembled WGS sequence"/>
</dbReference>
<dbReference type="AlphaFoldDB" id="A0A3A9YX89"/>
<evidence type="ECO:0000313" key="2">
    <source>
        <dbReference type="EMBL" id="RKN39836.1"/>
    </source>
</evidence>
<protein>
    <submittedName>
        <fullName evidence="2">Uncharacterized protein</fullName>
    </submittedName>
</protein>
<dbReference type="InterPro" id="IPR045596">
    <property type="entry name" value="DUF6459"/>
</dbReference>
<proteinExistence type="predicted"/>
<feature type="compositionally biased region" description="Pro residues" evidence="1">
    <location>
        <begin position="48"/>
        <end position="60"/>
    </location>
</feature>
<comment type="caution">
    <text evidence="2">The sequence shown here is derived from an EMBL/GenBank/DDBJ whole genome shotgun (WGS) entry which is preliminary data.</text>
</comment>
<accession>A0A3A9YX89</accession>
<evidence type="ECO:0000256" key="1">
    <source>
        <dbReference type="SAM" id="MobiDB-lite"/>
    </source>
</evidence>
<dbReference type="OrthoDB" id="3218510at2"/>
<dbReference type="RefSeq" id="WP_120681942.1">
    <property type="nucleotide sequence ID" value="NZ_RBAL01000012.1"/>
</dbReference>
<dbReference type="EMBL" id="RBAL01000012">
    <property type="protein sequence ID" value="RKN39836.1"/>
    <property type="molecule type" value="Genomic_DNA"/>
</dbReference>
<name>A0A3A9YX89_9ACTN</name>
<dbReference type="Pfam" id="PF20060">
    <property type="entry name" value="DUF6459"/>
    <property type="match status" value="1"/>
</dbReference>
<keyword evidence="3" id="KW-1185">Reference proteome</keyword>
<gene>
    <name evidence="2" type="ORF">D7294_20670</name>
</gene>
<organism evidence="2 3">
    <name type="scientific">Streptomyces hoynatensis</name>
    <dbReference type="NCBI Taxonomy" id="1141874"/>
    <lineage>
        <taxon>Bacteria</taxon>
        <taxon>Bacillati</taxon>
        <taxon>Actinomycetota</taxon>
        <taxon>Actinomycetes</taxon>
        <taxon>Kitasatosporales</taxon>
        <taxon>Streptomycetaceae</taxon>
        <taxon>Streptomyces</taxon>
    </lineage>
</organism>
<evidence type="ECO:0000313" key="3">
    <source>
        <dbReference type="Proteomes" id="UP000272474"/>
    </source>
</evidence>
<reference evidence="2 3" key="1">
    <citation type="journal article" date="2014" name="Int. J. Syst. Evol. Microbiol.">
        <title>Streptomyces hoynatensis sp. nov., isolated from deep marine sediment.</title>
        <authorList>
            <person name="Veyisoglu A."/>
            <person name="Sahin N."/>
        </authorList>
    </citation>
    <scope>NUCLEOTIDE SEQUENCE [LARGE SCALE GENOMIC DNA]</scope>
    <source>
        <strain evidence="2 3">KCTC 29097</strain>
    </source>
</reference>
<sequence>MRISDRRPAARHQGQAPPRRAEPGHRGRTRPPGHPGGRARAARRHPPGHPLVRPPAPAPRPQDWFAEQLVQVLSGRRPVHALLGHARQAAYEQLIRLAPHAPLGAEADGRPGPELRGVGSCRPRADVLEVFARVETRGRTRALAFRLERSAAGRWQCCAVELDTPG</sequence>